<evidence type="ECO:0000256" key="1">
    <source>
        <dbReference type="ARBA" id="ARBA00007881"/>
    </source>
</evidence>
<dbReference type="InterPro" id="IPR029023">
    <property type="entry name" value="Tensin_phosphatase"/>
</dbReference>
<dbReference type="Pfam" id="PF22785">
    <property type="entry name" value="Tc-R-P"/>
    <property type="match status" value="1"/>
</dbReference>
<dbReference type="CDD" id="cd14509">
    <property type="entry name" value="PTP_PTEN"/>
    <property type="match status" value="1"/>
</dbReference>
<dbReference type="Gene3D" id="2.120.10.10">
    <property type="match status" value="1"/>
</dbReference>
<dbReference type="GO" id="GO:0016314">
    <property type="term" value="F:phosphatidylinositol-3,4,5-trisphosphate 3-phosphatase activity"/>
    <property type="evidence" value="ECO:0007669"/>
    <property type="project" value="TreeGrafter"/>
</dbReference>
<dbReference type="PROSITE" id="PS51181">
    <property type="entry name" value="PPASE_TENSIN"/>
    <property type="match status" value="1"/>
</dbReference>
<dbReference type="CDD" id="cd15482">
    <property type="entry name" value="Sialidase_non-viral"/>
    <property type="match status" value="1"/>
</dbReference>
<feature type="compositionally biased region" description="Low complexity" evidence="4">
    <location>
        <begin position="300"/>
        <end position="309"/>
    </location>
</feature>
<dbReference type="InterPro" id="IPR051281">
    <property type="entry name" value="Dual-spec_lipid-protein_phosph"/>
</dbReference>
<dbReference type="InterPro" id="IPR016130">
    <property type="entry name" value="Tyr_Pase_AS"/>
</dbReference>
<feature type="compositionally biased region" description="Pro residues" evidence="4">
    <location>
        <begin position="278"/>
        <end position="299"/>
    </location>
</feature>
<name>A0A830HAF0_9CHLO</name>
<dbReference type="Gene3D" id="3.90.190.10">
    <property type="entry name" value="Protein tyrosine phosphatase superfamily"/>
    <property type="match status" value="1"/>
</dbReference>
<evidence type="ECO:0000313" key="8">
    <source>
        <dbReference type="Proteomes" id="UP000660262"/>
    </source>
</evidence>
<dbReference type="PANTHER" id="PTHR12305">
    <property type="entry name" value="PHOSPHATASE WITH HOMOLOGY TO TENSIN"/>
    <property type="match status" value="1"/>
</dbReference>
<keyword evidence="8" id="KW-1185">Reference proteome</keyword>
<feature type="compositionally biased region" description="Basic and acidic residues" evidence="4">
    <location>
        <begin position="220"/>
        <end position="230"/>
    </location>
</feature>
<dbReference type="OrthoDB" id="266663at2759"/>
<comment type="similarity">
    <text evidence="1">Belongs to the PTEN phosphatase protein family.</text>
</comment>
<keyword evidence="2" id="KW-0378">Hydrolase</keyword>
<dbReference type="GO" id="GO:0005829">
    <property type="term" value="C:cytosol"/>
    <property type="evidence" value="ECO:0007669"/>
    <property type="project" value="TreeGrafter"/>
</dbReference>
<dbReference type="SUPFAM" id="SSF50939">
    <property type="entry name" value="Sialidases"/>
    <property type="match status" value="1"/>
</dbReference>
<dbReference type="PROSITE" id="PS00383">
    <property type="entry name" value="TYR_PHOSPHATASE_1"/>
    <property type="match status" value="1"/>
</dbReference>
<evidence type="ECO:0000256" key="2">
    <source>
        <dbReference type="ARBA" id="ARBA00022801"/>
    </source>
</evidence>
<dbReference type="PANTHER" id="PTHR12305:SF60">
    <property type="entry name" value="PHOSPHATIDYLINOSITOL 3,4,5-TRISPHOSPHATE 3-PHOSPHATASE TPTE2-RELATED"/>
    <property type="match status" value="1"/>
</dbReference>
<feature type="region of interest" description="Disordered" evidence="4">
    <location>
        <begin position="220"/>
        <end position="239"/>
    </location>
</feature>
<evidence type="ECO:0008006" key="9">
    <source>
        <dbReference type="Google" id="ProtNLM"/>
    </source>
</evidence>
<dbReference type="SUPFAM" id="SSF52799">
    <property type="entry name" value="(Phosphotyrosine protein) phosphatases II"/>
    <property type="match status" value="1"/>
</dbReference>
<dbReference type="InterPro" id="IPR045101">
    <property type="entry name" value="PTP_PTEN"/>
</dbReference>
<evidence type="ECO:0000256" key="3">
    <source>
        <dbReference type="ARBA" id="ARBA00022912"/>
    </source>
</evidence>
<keyword evidence="3" id="KW-0904">Protein phosphatase</keyword>
<feature type="region of interest" description="Disordered" evidence="4">
    <location>
        <begin position="257"/>
        <end position="346"/>
    </location>
</feature>
<proteinExistence type="inferred from homology"/>
<dbReference type="GO" id="GO:0004721">
    <property type="term" value="F:phosphoprotein phosphatase activity"/>
    <property type="evidence" value="ECO:0007669"/>
    <property type="project" value="UniProtKB-KW"/>
</dbReference>
<sequence length="346" mass="38048">MGKLGIDLDLAYVTDDLIAMGYPATGTEAIYRNPRKDVVKFLEHKHADKYKVYNLCSEPNRKYEKSVFLNRTEEYPFDDHNVPTLQQMHDFCKDVAALKETGGVAAVHCKAGKGRTGVMICARLIHEGVVHDAKEAMDFYGKRRTHDGKGVTIPSQRRYVGYFAQMLNEVEPRQRPQLESSWCRDDLGRFWDRAAVHRDVLVAFFSDWHGSNIYRSRSLDEGRTWSEPERTPLPNPNTPIAATVLASGNIAMVFNNRRAKPGHNPFPTGRRLGQKLPCTPPPPPHSPPPRPVKLAPPPKALETPGQSLSSPPPPPTGSGSGSGSGAASTTTTKAATTATTAMRPSG</sequence>
<evidence type="ECO:0000256" key="4">
    <source>
        <dbReference type="SAM" id="MobiDB-lite"/>
    </source>
</evidence>
<organism evidence="7 8">
    <name type="scientific">Pycnococcus provasolii</name>
    <dbReference type="NCBI Taxonomy" id="41880"/>
    <lineage>
        <taxon>Eukaryota</taxon>
        <taxon>Viridiplantae</taxon>
        <taxon>Chlorophyta</taxon>
        <taxon>Pseudoscourfieldiophyceae</taxon>
        <taxon>Pseudoscourfieldiales</taxon>
        <taxon>Pycnococcaceae</taxon>
        <taxon>Pycnococcus</taxon>
    </lineage>
</organism>
<dbReference type="InterPro" id="IPR000387">
    <property type="entry name" value="Tyr_Pase_dom"/>
</dbReference>
<protein>
    <recommendedName>
        <fullName evidence="9">Phosphatidylinositol-3,4,5-trisphosphate 3-phosphatase</fullName>
    </recommendedName>
</protein>
<evidence type="ECO:0000313" key="7">
    <source>
        <dbReference type="EMBL" id="GHP04064.1"/>
    </source>
</evidence>
<dbReference type="InterPro" id="IPR011040">
    <property type="entry name" value="Sialidase"/>
</dbReference>
<comment type="caution">
    <text evidence="7">The sequence shown here is derived from an EMBL/GenBank/DDBJ whole genome shotgun (WGS) entry which is preliminary data.</text>
</comment>
<dbReference type="InterPro" id="IPR036278">
    <property type="entry name" value="Sialidase_sf"/>
</dbReference>
<gene>
    <name evidence="7" type="ORF">PPROV_000281800</name>
</gene>
<accession>A0A830HAF0</accession>
<dbReference type="Pfam" id="PF13088">
    <property type="entry name" value="BNR_2"/>
    <property type="match status" value="1"/>
</dbReference>
<dbReference type="EMBL" id="BNJQ01000006">
    <property type="protein sequence ID" value="GHP04064.1"/>
    <property type="molecule type" value="Genomic_DNA"/>
</dbReference>
<feature type="domain" description="Phosphatase tensin-type" evidence="6">
    <location>
        <begin position="1"/>
        <end position="170"/>
    </location>
</feature>
<dbReference type="PROSITE" id="PS50056">
    <property type="entry name" value="TYR_PHOSPHATASE_2"/>
    <property type="match status" value="1"/>
</dbReference>
<feature type="compositionally biased region" description="Low complexity" evidence="4">
    <location>
        <begin position="325"/>
        <end position="346"/>
    </location>
</feature>
<evidence type="ECO:0000259" key="5">
    <source>
        <dbReference type="PROSITE" id="PS50056"/>
    </source>
</evidence>
<reference evidence="7" key="1">
    <citation type="submission" date="2020-10" db="EMBL/GenBank/DDBJ databases">
        <title>Unveiling of a novel bifunctional photoreceptor, Dualchrome1, isolated from a cosmopolitan green alga.</title>
        <authorList>
            <person name="Suzuki S."/>
            <person name="Kawachi M."/>
        </authorList>
    </citation>
    <scope>NUCLEOTIDE SEQUENCE</scope>
    <source>
        <strain evidence="7">NIES 2893</strain>
    </source>
</reference>
<dbReference type="Proteomes" id="UP000660262">
    <property type="component" value="Unassembled WGS sequence"/>
</dbReference>
<dbReference type="AlphaFoldDB" id="A0A830HAF0"/>
<dbReference type="InterPro" id="IPR029021">
    <property type="entry name" value="Prot-tyrosine_phosphatase-like"/>
</dbReference>
<evidence type="ECO:0000259" key="6">
    <source>
        <dbReference type="PROSITE" id="PS51181"/>
    </source>
</evidence>
<feature type="domain" description="Tyrosine specific protein phosphatases" evidence="5">
    <location>
        <begin position="89"/>
        <end position="144"/>
    </location>
</feature>